<gene>
    <name evidence="1" type="ORF">HH195_11900</name>
</gene>
<sequence length="74" mass="8610">MSRKKLTIDELKVINKFMDNFSRDEMVLIKNIVGLTFTSCPRGIDLDNVGTCGYMKIDCIECWHKAIKNKLKER</sequence>
<keyword evidence="1" id="KW-0614">Plasmid</keyword>
<organism evidence="1 2">
    <name type="scientific">Candidatus Sarcina troglodytae</name>
    <dbReference type="NCBI Taxonomy" id="2726954"/>
    <lineage>
        <taxon>Bacteria</taxon>
        <taxon>Bacillati</taxon>
        <taxon>Bacillota</taxon>
        <taxon>Clostridia</taxon>
        <taxon>Eubacteriales</taxon>
        <taxon>Clostridiaceae</taxon>
        <taxon>Sarcina</taxon>
    </lineage>
</organism>
<dbReference type="Proteomes" id="UP000594603">
    <property type="component" value="Plasmid p2"/>
</dbReference>
<keyword evidence="2" id="KW-1185">Reference proteome</keyword>
<dbReference type="EMBL" id="CP051756">
    <property type="protein sequence ID" value="QPJ86670.1"/>
    <property type="molecule type" value="Genomic_DNA"/>
</dbReference>
<evidence type="ECO:0000313" key="1">
    <source>
        <dbReference type="EMBL" id="QPJ86670.1"/>
    </source>
</evidence>
<accession>A0ACD1BGW4</accession>
<reference evidence="1" key="1">
    <citation type="submission" date="2020-04" db="EMBL/GenBank/DDBJ databases">
        <title>A novel bacterium ('Candidatus Sarcina troglodytae' sp. nov.) linked to a protracted, uniformly lethal epizootic among sanctuary western chimpanzees (Pan troglodytes verus) in Sierra Leone.</title>
        <authorList>
            <person name="Owens L.A."/>
            <person name="Colitti B."/>
            <person name="Hirji I."/>
            <person name="Pizaro A."/>
            <person name="Jaffe J.E."/>
            <person name="Moittie S."/>
            <person name="Bishop-Lilly K.A."/>
            <person name="Estrella L.A."/>
            <person name="Voegtly L.J."/>
            <person name="Kuhn J.H."/>
            <person name="Suen G."/>
            <person name="Deblois C.L."/>
            <person name="Dunn C."/>
            <person name="Juan-Salles C."/>
            <person name="Goldberg T.L."/>
        </authorList>
    </citation>
    <scope>NUCLEOTIDE SEQUENCE</scope>
    <source>
        <strain evidence="1">JB2</strain>
    </source>
</reference>
<name>A0ACD1BGW4_9CLOT</name>
<evidence type="ECO:0000313" key="2">
    <source>
        <dbReference type="Proteomes" id="UP000594603"/>
    </source>
</evidence>
<protein>
    <submittedName>
        <fullName evidence="1">Uncharacterized protein</fullName>
    </submittedName>
</protein>
<proteinExistence type="predicted"/>
<geneLocation type="plasmid" evidence="1 2">
    <name>p2</name>
</geneLocation>